<gene>
    <name evidence="2" type="ORF">WG66_2088</name>
</gene>
<dbReference type="PANTHER" id="PTHR47534:SF3">
    <property type="entry name" value="ALCOHOL DEHYDROGENASE-LIKE C-TERMINAL DOMAIN-CONTAINING PROTEIN"/>
    <property type="match status" value="1"/>
</dbReference>
<protein>
    <submittedName>
        <fullName evidence="2">Putative NAD(P)-binding protein</fullName>
    </submittedName>
</protein>
<proteinExistence type="predicted"/>
<dbReference type="InterPro" id="IPR052228">
    <property type="entry name" value="Sec_Metab_Biosynth_Oxidored"/>
</dbReference>
<dbReference type="PRINTS" id="PR00081">
    <property type="entry name" value="GDHRDH"/>
</dbReference>
<dbReference type="Gene3D" id="3.40.50.720">
    <property type="entry name" value="NAD(P)-binding Rossmann-like Domain"/>
    <property type="match status" value="1"/>
</dbReference>
<reference evidence="2 3" key="1">
    <citation type="submission" date="2015-12" db="EMBL/GenBank/DDBJ databases">
        <title>Draft genome sequence of Moniliophthora roreri, the causal agent of frosty pod rot of cacao.</title>
        <authorList>
            <person name="Aime M.C."/>
            <person name="Diaz-Valderrama J.R."/>
            <person name="Kijpornyongpan T."/>
            <person name="Phillips-Mora W."/>
        </authorList>
    </citation>
    <scope>NUCLEOTIDE SEQUENCE [LARGE SCALE GENOMIC DNA]</scope>
    <source>
        <strain evidence="2 3">MCA 2952</strain>
    </source>
</reference>
<dbReference type="SUPFAM" id="SSF51735">
    <property type="entry name" value="NAD(P)-binding Rossmann-fold domains"/>
    <property type="match status" value="1"/>
</dbReference>
<dbReference type="InterPro" id="IPR036291">
    <property type="entry name" value="NAD(P)-bd_dom_sf"/>
</dbReference>
<dbReference type="GO" id="GO:0016491">
    <property type="term" value="F:oxidoreductase activity"/>
    <property type="evidence" value="ECO:0007669"/>
    <property type="project" value="UniProtKB-KW"/>
</dbReference>
<keyword evidence="1" id="KW-0560">Oxidoreductase</keyword>
<organism evidence="2 3">
    <name type="scientific">Moniliophthora roreri</name>
    <name type="common">Frosty pod rot fungus</name>
    <name type="synonym">Monilia roreri</name>
    <dbReference type="NCBI Taxonomy" id="221103"/>
    <lineage>
        <taxon>Eukaryota</taxon>
        <taxon>Fungi</taxon>
        <taxon>Dikarya</taxon>
        <taxon>Basidiomycota</taxon>
        <taxon>Agaricomycotina</taxon>
        <taxon>Agaricomycetes</taxon>
        <taxon>Agaricomycetidae</taxon>
        <taxon>Agaricales</taxon>
        <taxon>Marasmiineae</taxon>
        <taxon>Marasmiaceae</taxon>
        <taxon>Moniliophthora</taxon>
    </lineage>
</organism>
<dbReference type="PANTHER" id="PTHR47534">
    <property type="entry name" value="YALI0E05731P"/>
    <property type="match status" value="1"/>
</dbReference>
<dbReference type="AlphaFoldDB" id="A0A0W0GA13"/>
<dbReference type="EMBL" id="LATX01000716">
    <property type="protein sequence ID" value="KTB45405.1"/>
    <property type="molecule type" value="Genomic_DNA"/>
</dbReference>
<comment type="caution">
    <text evidence="2">The sequence shown here is derived from an EMBL/GenBank/DDBJ whole genome shotgun (WGS) entry which is preliminary data.</text>
</comment>
<sequence>MNLAAIRSANAKYLSSLPPTSLPVAVFVGGTSGIGRGMAENFARHTNGNAHIVLVGRNKAAAESIISNFPRPSSLAAKHEFIQCDVTLMKNIQKATEELSKGKINYLVMSPGYITVKDRDESEEGIDRKLAVHYYARWKFINDLLPALKKAKEMGEDAKVFSVLGAGQGGSINVNDLGMRQVYSKMAVKKAGPTYNDLMMEEFSSRNPGITFIHAWPGWVRTPIGSQHADSAVVRGVSTMLNGILRPLMMSAETSGECMLYGMLNTANEPRAWRLTEHGEDIGMKNYFGTEEERTALWVHTVEEMRNALVQRRV</sequence>
<accession>A0A0W0GA13</accession>
<dbReference type="Pfam" id="PF00106">
    <property type="entry name" value="adh_short"/>
    <property type="match status" value="1"/>
</dbReference>
<evidence type="ECO:0000256" key="1">
    <source>
        <dbReference type="ARBA" id="ARBA00023002"/>
    </source>
</evidence>
<evidence type="ECO:0000313" key="3">
    <source>
        <dbReference type="Proteomes" id="UP000054988"/>
    </source>
</evidence>
<name>A0A0W0GA13_MONRR</name>
<dbReference type="eggNOG" id="KOG1208">
    <property type="taxonomic scope" value="Eukaryota"/>
</dbReference>
<evidence type="ECO:0000313" key="2">
    <source>
        <dbReference type="EMBL" id="KTB45405.1"/>
    </source>
</evidence>
<dbReference type="Proteomes" id="UP000054988">
    <property type="component" value="Unassembled WGS sequence"/>
</dbReference>
<dbReference type="InterPro" id="IPR002347">
    <property type="entry name" value="SDR_fam"/>
</dbReference>